<dbReference type="GO" id="GO:0003824">
    <property type="term" value="F:catalytic activity"/>
    <property type="evidence" value="ECO:0007669"/>
    <property type="project" value="InterPro"/>
</dbReference>
<evidence type="ECO:0000313" key="2">
    <source>
        <dbReference type="EMBL" id="OJJ05548.1"/>
    </source>
</evidence>
<keyword evidence="3" id="KW-1185">Reference proteome</keyword>
<dbReference type="GeneID" id="63730582"/>
<dbReference type="OrthoDB" id="1879366at2759"/>
<dbReference type="RefSeq" id="XP_040671310.1">
    <property type="nucleotide sequence ID" value="XM_040815071.1"/>
</dbReference>
<dbReference type="InterPro" id="IPR036928">
    <property type="entry name" value="AS_sf"/>
</dbReference>
<evidence type="ECO:0000313" key="3">
    <source>
        <dbReference type="Proteomes" id="UP000184073"/>
    </source>
</evidence>
<dbReference type="VEuPathDB" id="FungiDB:ASPVEDRAFT_55420"/>
<organism evidence="2 3">
    <name type="scientific">Aspergillus versicolor CBS 583.65</name>
    <dbReference type="NCBI Taxonomy" id="1036611"/>
    <lineage>
        <taxon>Eukaryota</taxon>
        <taxon>Fungi</taxon>
        <taxon>Dikarya</taxon>
        <taxon>Ascomycota</taxon>
        <taxon>Pezizomycotina</taxon>
        <taxon>Eurotiomycetes</taxon>
        <taxon>Eurotiomycetidae</taxon>
        <taxon>Eurotiales</taxon>
        <taxon>Aspergillaceae</taxon>
        <taxon>Aspergillus</taxon>
        <taxon>Aspergillus subgen. Nidulantes</taxon>
    </lineage>
</organism>
<dbReference type="AlphaFoldDB" id="A0A1L9PVK0"/>
<gene>
    <name evidence="2" type="ORF">ASPVEDRAFT_55420</name>
</gene>
<dbReference type="PANTHER" id="PTHR11895">
    <property type="entry name" value="TRANSAMIDASE"/>
    <property type="match status" value="1"/>
</dbReference>
<dbReference type="InterPro" id="IPR000120">
    <property type="entry name" value="Amidase"/>
</dbReference>
<dbReference type="SUPFAM" id="SSF75304">
    <property type="entry name" value="Amidase signature (AS) enzymes"/>
    <property type="match status" value="1"/>
</dbReference>
<evidence type="ECO:0000259" key="1">
    <source>
        <dbReference type="Pfam" id="PF01425"/>
    </source>
</evidence>
<dbReference type="Proteomes" id="UP000184073">
    <property type="component" value="Unassembled WGS sequence"/>
</dbReference>
<protein>
    <recommendedName>
        <fullName evidence="1">Amidase domain-containing protein</fullName>
    </recommendedName>
</protein>
<dbReference type="Gene3D" id="3.90.1300.10">
    <property type="entry name" value="Amidase signature (AS) domain"/>
    <property type="match status" value="1"/>
</dbReference>
<dbReference type="Pfam" id="PF01425">
    <property type="entry name" value="Amidase"/>
    <property type="match status" value="1"/>
</dbReference>
<dbReference type="STRING" id="1036611.A0A1L9PVK0"/>
<dbReference type="EMBL" id="KV878133">
    <property type="protein sequence ID" value="OJJ05548.1"/>
    <property type="molecule type" value="Genomic_DNA"/>
</dbReference>
<reference evidence="3" key="1">
    <citation type="journal article" date="2017" name="Genome Biol.">
        <title>Comparative genomics reveals high biological diversity and specific adaptations in the industrially and medically important fungal genus Aspergillus.</title>
        <authorList>
            <person name="de Vries R.P."/>
            <person name="Riley R."/>
            <person name="Wiebenga A."/>
            <person name="Aguilar-Osorio G."/>
            <person name="Amillis S."/>
            <person name="Uchima C.A."/>
            <person name="Anderluh G."/>
            <person name="Asadollahi M."/>
            <person name="Askin M."/>
            <person name="Barry K."/>
            <person name="Battaglia E."/>
            <person name="Bayram O."/>
            <person name="Benocci T."/>
            <person name="Braus-Stromeyer S.A."/>
            <person name="Caldana C."/>
            <person name="Canovas D."/>
            <person name="Cerqueira G.C."/>
            <person name="Chen F."/>
            <person name="Chen W."/>
            <person name="Choi C."/>
            <person name="Clum A."/>
            <person name="Dos Santos R.A."/>
            <person name="Damasio A.R."/>
            <person name="Diallinas G."/>
            <person name="Emri T."/>
            <person name="Fekete E."/>
            <person name="Flipphi M."/>
            <person name="Freyberg S."/>
            <person name="Gallo A."/>
            <person name="Gournas C."/>
            <person name="Habgood R."/>
            <person name="Hainaut M."/>
            <person name="Harispe M.L."/>
            <person name="Henrissat B."/>
            <person name="Hilden K.S."/>
            <person name="Hope R."/>
            <person name="Hossain A."/>
            <person name="Karabika E."/>
            <person name="Karaffa L."/>
            <person name="Karanyi Z."/>
            <person name="Krasevec N."/>
            <person name="Kuo A."/>
            <person name="Kusch H."/>
            <person name="LaButti K."/>
            <person name="Lagendijk E.L."/>
            <person name="Lapidus A."/>
            <person name="Levasseur A."/>
            <person name="Lindquist E."/>
            <person name="Lipzen A."/>
            <person name="Logrieco A.F."/>
            <person name="MacCabe A."/>
            <person name="Maekelae M.R."/>
            <person name="Malavazi I."/>
            <person name="Melin P."/>
            <person name="Meyer V."/>
            <person name="Mielnichuk N."/>
            <person name="Miskei M."/>
            <person name="Molnar A.P."/>
            <person name="Mule G."/>
            <person name="Ngan C.Y."/>
            <person name="Orejas M."/>
            <person name="Orosz E."/>
            <person name="Ouedraogo J.P."/>
            <person name="Overkamp K.M."/>
            <person name="Park H.-S."/>
            <person name="Perrone G."/>
            <person name="Piumi F."/>
            <person name="Punt P.J."/>
            <person name="Ram A.F."/>
            <person name="Ramon A."/>
            <person name="Rauscher S."/>
            <person name="Record E."/>
            <person name="Riano-Pachon D.M."/>
            <person name="Robert V."/>
            <person name="Roehrig J."/>
            <person name="Ruller R."/>
            <person name="Salamov A."/>
            <person name="Salih N.S."/>
            <person name="Samson R.A."/>
            <person name="Sandor E."/>
            <person name="Sanguinetti M."/>
            <person name="Schuetze T."/>
            <person name="Sepcic K."/>
            <person name="Shelest E."/>
            <person name="Sherlock G."/>
            <person name="Sophianopoulou V."/>
            <person name="Squina F.M."/>
            <person name="Sun H."/>
            <person name="Susca A."/>
            <person name="Todd R.B."/>
            <person name="Tsang A."/>
            <person name="Unkles S.E."/>
            <person name="van de Wiele N."/>
            <person name="van Rossen-Uffink D."/>
            <person name="Oliveira J.V."/>
            <person name="Vesth T.C."/>
            <person name="Visser J."/>
            <person name="Yu J.-H."/>
            <person name="Zhou M."/>
            <person name="Andersen M.R."/>
            <person name="Archer D.B."/>
            <person name="Baker S.E."/>
            <person name="Benoit I."/>
            <person name="Brakhage A.A."/>
            <person name="Braus G.H."/>
            <person name="Fischer R."/>
            <person name="Frisvad J.C."/>
            <person name="Goldman G.H."/>
            <person name="Houbraken J."/>
            <person name="Oakley B."/>
            <person name="Pocsi I."/>
            <person name="Scazzocchio C."/>
            <person name="Seiboth B."/>
            <person name="vanKuyk P.A."/>
            <person name="Wortman J."/>
            <person name="Dyer P.S."/>
            <person name="Grigoriev I.V."/>
        </authorList>
    </citation>
    <scope>NUCLEOTIDE SEQUENCE [LARGE SCALE GENOMIC DNA]</scope>
    <source>
        <strain evidence="3">CBS 583.65</strain>
    </source>
</reference>
<sequence>MSVHFTSISPDNPIREGDVESLLAMINVEARTEDLDDFKTLLAAVHDCADFVNKLPDYQPPLSKYARQNIRRASPEEQALGHAGAHLFLIQGEPQGPLAGKKISVKDNIAVAGVPQMYGTDAFPAWIPDCDATVVSRVLEKGGTIVGTSTCENLCNSTSSHTNAQGTIDNPYATGYSAGGSTSGGGALVGAGLVDITLGADQGGSIRVPASFCGCVGFKPTHGLVPYSGLSSGDALNDHAGPITRSVYDAALVLDAICGYDGMDDRSLGAPMPGSTDFAGKLRGPPPLLTGFKIGLLIEGLDRPGMDPAVCKSVRYAAERYQKLGATVEEVSIPDHLLGTYIWTIQQRVATSMNLLGNAHGRQGLQLVGLELARLPWTTESFQKCFPSTQNVIINGLYLTSRFPGLYAKTINIARRLRDSFEAALSEYDVIITPTTPVVAPPHGKRSTPMESLRPSMGITQNTAIFNITGHPEISVPVGFAPSSHDPAVKLPVGMQIVGALGKDEKVLTVAHAWETGFDWKADGAEKKNIPSLL</sequence>
<feature type="domain" description="Amidase" evidence="1">
    <location>
        <begin position="79"/>
        <end position="508"/>
    </location>
</feature>
<dbReference type="InterPro" id="IPR023631">
    <property type="entry name" value="Amidase_dom"/>
</dbReference>
<dbReference type="PANTHER" id="PTHR11895:SF170">
    <property type="entry name" value="AMIDASE"/>
    <property type="match status" value="1"/>
</dbReference>
<name>A0A1L9PVK0_ASPVE</name>
<proteinExistence type="predicted"/>
<accession>A0A1L9PVK0</accession>